<name>A0A0R2NPA0_9LACO</name>
<protein>
    <submittedName>
        <fullName evidence="1">Uncharacterized protein</fullName>
    </submittedName>
</protein>
<sequence>MDSDEIEVTITVDRQLLAAATSIFAQQQLSMNAAVTGLMAHSVLEQQVPYPTQLTDTEQARLAL</sequence>
<dbReference type="RefSeq" id="WP_024625407.1">
    <property type="nucleotide sequence ID" value="NZ_AYGX02000075.1"/>
</dbReference>
<dbReference type="InterPro" id="IPR013321">
    <property type="entry name" value="Arc_rbn_hlx_hlx"/>
</dbReference>
<keyword evidence="2" id="KW-1185">Reference proteome</keyword>
<organism evidence="1 2">
    <name type="scientific">Lactiplantibacillus fabifermentans DSM 21115</name>
    <dbReference type="NCBI Taxonomy" id="1413187"/>
    <lineage>
        <taxon>Bacteria</taxon>
        <taxon>Bacillati</taxon>
        <taxon>Bacillota</taxon>
        <taxon>Bacilli</taxon>
        <taxon>Lactobacillales</taxon>
        <taxon>Lactobacillaceae</taxon>
        <taxon>Lactiplantibacillus</taxon>
    </lineage>
</organism>
<dbReference type="GO" id="GO:0006355">
    <property type="term" value="P:regulation of DNA-templated transcription"/>
    <property type="evidence" value="ECO:0007669"/>
    <property type="project" value="InterPro"/>
</dbReference>
<reference evidence="1 2" key="1">
    <citation type="journal article" date="2015" name="Genome Announc.">
        <title>Expanding the biotechnology potential of lactobacilli through comparative genomics of 213 strains and associated genera.</title>
        <authorList>
            <person name="Sun Z."/>
            <person name="Harris H.M."/>
            <person name="McCann A."/>
            <person name="Guo C."/>
            <person name="Argimon S."/>
            <person name="Zhang W."/>
            <person name="Yang X."/>
            <person name="Jeffery I.B."/>
            <person name="Cooney J.C."/>
            <person name="Kagawa T.F."/>
            <person name="Liu W."/>
            <person name="Song Y."/>
            <person name="Salvetti E."/>
            <person name="Wrobel A."/>
            <person name="Rasinkangas P."/>
            <person name="Parkhill J."/>
            <person name="Rea M.C."/>
            <person name="O'Sullivan O."/>
            <person name="Ritari J."/>
            <person name="Douillard F.P."/>
            <person name="Paul Ross R."/>
            <person name="Yang R."/>
            <person name="Briner A.E."/>
            <person name="Felis G.E."/>
            <person name="de Vos W.M."/>
            <person name="Barrangou R."/>
            <person name="Klaenhammer T.R."/>
            <person name="Caufield P.W."/>
            <person name="Cui Y."/>
            <person name="Zhang H."/>
            <person name="O'Toole P.W."/>
        </authorList>
    </citation>
    <scope>NUCLEOTIDE SEQUENCE [LARGE SCALE GENOMIC DNA]</scope>
    <source>
        <strain evidence="1 2">DSM 21115</strain>
    </source>
</reference>
<gene>
    <name evidence="1" type="ORF">DY78_GL003112</name>
</gene>
<proteinExistence type="predicted"/>
<dbReference type="Gene3D" id="1.10.1220.10">
    <property type="entry name" value="Met repressor-like"/>
    <property type="match status" value="1"/>
</dbReference>
<accession>A0A0R2NPA0</accession>
<comment type="caution">
    <text evidence="1">The sequence shown here is derived from an EMBL/GenBank/DDBJ whole genome shotgun (WGS) entry which is preliminary data.</text>
</comment>
<dbReference type="EMBL" id="AYGX02000075">
    <property type="protein sequence ID" value="KRO27553.1"/>
    <property type="molecule type" value="Genomic_DNA"/>
</dbReference>
<dbReference type="Proteomes" id="UP000050920">
    <property type="component" value="Unassembled WGS sequence"/>
</dbReference>
<dbReference type="AlphaFoldDB" id="A0A0R2NPA0"/>
<evidence type="ECO:0000313" key="2">
    <source>
        <dbReference type="Proteomes" id="UP000050920"/>
    </source>
</evidence>
<evidence type="ECO:0000313" key="1">
    <source>
        <dbReference type="EMBL" id="KRO27553.1"/>
    </source>
</evidence>